<dbReference type="GO" id="GO:0003700">
    <property type="term" value="F:DNA-binding transcription factor activity"/>
    <property type="evidence" value="ECO:0007669"/>
    <property type="project" value="InterPro"/>
</dbReference>
<evidence type="ECO:0000256" key="2">
    <source>
        <dbReference type="ARBA" id="ARBA00023015"/>
    </source>
</evidence>
<reference evidence="7" key="1">
    <citation type="submission" date="2017-12" db="EMBL/GenBank/DDBJ databases">
        <authorList>
            <person name="Diaz M."/>
        </authorList>
    </citation>
    <scope>NUCLEOTIDE SEQUENCE [LARGE SCALE GENOMIC DNA]</scope>
    <source>
        <strain evidence="7">FI11154</strain>
    </source>
</reference>
<dbReference type="SUPFAM" id="SSF53850">
    <property type="entry name" value="Periplasmic binding protein-like II"/>
    <property type="match status" value="1"/>
</dbReference>
<evidence type="ECO:0000259" key="5">
    <source>
        <dbReference type="PROSITE" id="PS50931"/>
    </source>
</evidence>
<dbReference type="InterPro" id="IPR036390">
    <property type="entry name" value="WH_DNA-bd_sf"/>
</dbReference>
<name>A0A2P9HEM2_9HYPH</name>
<keyword evidence="3" id="KW-0238">DNA-binding</keyword>
<dbReference type="PANTHER" id="PTHR30537:SF5">
    <property type="entry name" value="HTH-TYPE TRANSCRIPTIONAL ACTIVATOR TTDR-RELATED"/>
    <property type="match status" value="1"/>
</dbReference>
<evidence type="ECO:0000313" key="6">
    <source>
        <dbReference type="EMBL" id="SPL62546.1"/>
    </source>
</evidence>
<sequence>MALERLTGLIAFARAGSLGSYTAAARALSISPSAVSKSIQRLERQLGVSLFSRTTRSLTLTPEGRSLHERALWLLRDAEEIEQIAAIVRSELSGTLRVTASLPIGIHVIVPALAAFRRSSPKVEVDLRLSDRIVDLVEGGIDVAIRIGDLADTQLLSRRLAPYQLCCFASPD</sequence>
<evidence type="ECO:0000256" key="4">
    <source>
        <dbReference type="ARBA" id="ARBA00023163"/>
    </source>
</evidence>
<dbReference type="FunFam" id="1.10.10.10:FF:000001">
    <property type="entry name" value="LysR family transcriptional regulator"/>
    <property type="match status" value="1"/>
</dbReference>
<dbReference type="InterPro" id="IPR058163">
    <property type="entry name" value="LysR-type_TF_proteobact-type"/>
</dbReference>
<dbReference type="Gene3D" id="1.10.10.10">
    <property type="entry name" value="Winged helix-like DNA-binding domain superfamily/Winged helix DNA-binding domain"/>
    <property type="match status" value="1"/>
</dbReference>
<dbReference type="InterPro" id="IPR005119">
    <property type="entry name" value="LysR_subst-bd"/>
</dbReference>
<dbReference type="PROSITE" id="PS50931">
    <property type="entry name" value="HTH_LYSR"/>
    <property type="match status" value="1"/>
</dbReference>
<proteinExistence type="inferred from homology"/>
<dbReference type="GO" id="GO:0003677">
    <property type="term" value="F:DNA binding"/>
    <property type="evidence" value="ECO:0007669"/>
    <property type="project" value="UniProtKB-KW"/>
</dbReference>
<feature type="domain" description="HTH lysR-type" evidence="5">
    <location>
        <begin position="4"/>
        <end position="61"/>
    </location>
</feature>
<accession>A0A2P9HEM2</accession>
<protein>
    <submittedName>
        <fullName evidence="6">Transcriptional regulator</fullName>
    </submittedName>
</protein>
<organism evidence="6 7">
    <name type="scientific">Ochrobactrum soli</name>
    <dbReference type="NCBI Taxonomy" id="2448455"/>
    <lineage>
        <taxon>Bacteria</taxon>
        <taxon>Pseudomonadati</taxon>
        <taxon>Pseudomonadota</taxon>
        <taxon>Alphaproteobacteria</taxon>
        <taxon>Hyphomicrobiales</taxon>
        <taxon>Brucellaceae</taxon>
        <taxon>Brucella/Ochrobactrum group</taxon>
        <taxon>Ochrobactrum</taxon>
    </lineage>
</organism>
<dbReference type="PRINTS" id="PR00039">
    <property type="entry name" value="HTHLYSR"/>
</dbReference>
<dbReference type="Pfam" id="PF03466">
    <property type="entry name" value="LysR_substrate"/>
    <property type="match status" value="1"/>
</dbReference>
<dbReference type="Pfam" id="PF00126">
    <property type="entry name" value="HTH_1"/>
    <property type="match status" value="1"/>
</dbReference>
<gene>
    <name evidence="6" type="ORF">OHAE_5153</name>
</gene>
<keyword evidence="2" id="KW-0805">Transcription regulation</keyword>
<dbReference type="InterPro" id="IPR036388">
    <property type="entry name" value="WH-like_DNA-bd_sf"/>
</dbReference>
<evidence type="ECO:0000256" key="3">
    <source>
        <dbReference type="ARBA" id="ARBA00023125"/>
    </source>
</evidence>
<dbReference type="InterPro" id="IPR000847">
    <property type="entry name" value="LysR_HTH_N"/>
</dbReference>
<dbReference type="SUPFAM" id="SSF46785">
    <property type="entry name" value="Winged helix' DNA-binding domain"/>
    <property type="match status" value="1"/>
</dbReference>
<evidence type="ECO:0000256" key="1">
    <source>
        <dbReference type="ARBA" id="ARBA00009437"/>
    </source>
</evidence>
<dbReference type="EMBL" id="OOFM01000003">
    <property type="protein sequence ID" value="SPL62546.1"/>
    <property type="molecule type" value="Genomic_DNA"/>
</dbReference>
<comment type="similarity">
    <text evidence="1">Belongs to the LysR transcriptional regulatory family.</text>
</comment>
<dbReference type="PANTHER" id="PTHR30537">
    <property type="entry name" value="HTH-TYPE TRANSCRIPTIONAL REGULATOR"/>
    <property type="match status" value="1"/>
</dbReference>
<evidence type="ECO:0000313" key="7">
    <source>
        <dbReference type="Proteomes" id="UP000246073"/>
    </source>
</evidence>
<dbReference type="AlphaFoldDB" id="A0A2P9HEM2"/>
<dbReference type="Gene3D" id="3.40.190.290">
    <property type="match status" value="1"/>
</dbReference>
<dbReference type="Proteomes" id="UP000246073">
    <property type="component" value="Unassembled WGS sequence"/>
</dbReference>
<keyword evidence="4" id="KW-0804">Transcription</keyword>